<dbReference type="InterPro" id="IPR007466">
    <property type="entry name" value="Peptidyl-Arg-deiminase_porph"/>
</dbReference>
<keyword evidence="3" id="KW-1185">Reference proteome</keyword>
<dbReference type="Pfam" id="PF04371">
    <property type="entry name" value="PAD_porph"/>
    <property type="match status" value="1"/>
</dbReference>
<organism evidence="2 3">
    <name type="scientific">Rubripirellula tenax</name>
    <dbReference type="NCBI Taxonomy" id="2528015"/>
    <lineage>
        <taxon>Bacteria</taxon>
        <taxon>Pseudomonadati</taxon>
        <taxon>Planctomycetota</taxon>
        <taxon>Planctomycetia</taxon>
        <taxon>Pirellulales</taxon>
        <taxon>Pirellulaceae</taxon>
        <taxon>Rubripirellula</taxon>
    </lineage>
</organism>
<keyword evidence="1 2" id="KW-0378">Hydrolase</keyword>
<protein>
    <submittedName>
        <fullName evidence="2">Agmatine deiminase</fullName>
        <ecNumber evidence="2">3.5.3.12</ecNumber>
    </submittedName>
</protein>
<dbReference type="EMBL" id="SJPW01000016">
    <property type="protein sequence ID" value="TWU43637.1"/>
    <property type="molecule type" value="Genomic_DNA"/>
</dbReference>
<dbReference type="GO" id="GO:0009446">
    <property type="term" value="P:putrescine biosynthetic process"/>
    <property type="evidence" value="ECO:0007669"/>
    <property type="project" value="InterPro"/>
</dbReference>
<dbReference type="AlphaFoldDB" id="A0A5C6E6P8"/>
<dbReference type="Gene3D" id="3.75.10.10">
    <property type="entry name" value="L-arginine/glycine Amidinotransferase, Chain A"/>
    <property type="match status" value="1"/>
</dbReference>
<dbReference type="EC" id="3.5.3.12" evidence="2"/>
<sequence length="215" mass="24129">MPTPLHLEGGTVLSNGKGLTLLSSNVIDSNRGYGFDDRAIDREMRRITGAKTLATFQPLIGEKTGHIDLFMTFTDERTVVVGEYRDTQNPNHRLLNEHAKTLSQLSGAEKLRVVRIPMPEQMGQVFRTYTNVIYANGVLLVPSFSDTMDAEALEIFQNLLPNWRIEFIDCSEISTKGGALHCLVSNLGNTPYTPMPIRIRAKATDHRHHRPDRAE</sequence>
<dbReference type="GO" id="GO:0047632">
    <property type="term" value="F:agmatine deiminase activity"/>
    <property type="evidence" value="ECO:0007669"/>
    <property type="project" value="UniProtKB-EC"/>
</dbReference>
<dbReference type="SUPFAM" id="SSF55909">
    <property type="entry name" value="Pentein"/>
    <property type="match status" value="1"/>
</dbReference>
<dbReference type="RefSeq" id="WP_186775912.1">
    <property type="nucleotide sequence ID" value="NZ_SJPW01000016.1"/>
</dbReference>
<evidence type="ECO:0000313" key="2">
    <source>
        <dbReference type="EMBL" id="TWU43637.1"/>
    </source>
</evidence>
<dbReference type="GO" id="GO:0004668">
    <property type="term" value="F:protein-arginine deiminase activity"/>
    <property type="evidence" value="ECO:0007669"/>
    <property type="project" value="InterPro"/>
</dbReference>
<proteinExistence type="predicted"/>
<dbReference type="Proteomes" id="UP000318288">
    <property type="component" value="Unassembled WGS sequence"/>
</dbReference>
<dbReference type="PANTHER" id="PTHR31377:SF0">
    <property type="entry name" value="AGMATINE DEIMINASE-RELATED"/>
    <property type="match status" value="1"/>
</dbReference>
<reference evidence="2 3" key="1">
    <citation type="submission" date="2019-02" db="EMBL/GenBank/DDBJ databases">
        <title>Deep-cultivation of Planctomycetes and their phenomic and genomic characterization uncovers novel biology.</title>
        <authorList>
            <person name="Wiegand S."/>
            <person name="Jogler M."/>
            <person name="Boedeker C."/>
            <person name="Pinto D."/>
            <person name="Vollmers J."/>
            <person name="Rivas-Marin E."/>
            <person name="Kohn T."/>
            <person name="Peeters S.H."/>
            <person name="Heuer A."/>
            <person name="Rast P."/>
            <person name="Oberbeckmann S."/>
            <person name="Bunk B."/>
            <person name="Jeske O."/>
            <person name="Meyerdierks A."/>
            <person name="Storesund J.E."/>
            <person name="Kallscheuer N."/>
            <person name="Luecker S."/>
            <person name="Lage O.M."/>
            <person name="Pohl T."/>
            <person name="Merkel B.J."/>
            <person name="Hornburger P."/>
            <person name="Mueller R.-W."/>
            <person name="Bruemmer F."/>
            <person name="Labrenz M."/>
            <person name="Spormann A.M."/>
            <person name="Op Den Camp H."/>
            <person name="Overmann J."/>
            <person name="Amann R."/>
            <person name="Jetten M.S.M."/>
            <person name="Mascher T."/>
            <person name="Medema M.H."/>
            <person name="Devos D.P."/>
            <person name="Kaster A.-K."/>
            <person name="Ovreas L."/>
            <person name="Rohde M."/>
            <person name="Galperin M.Y."/>
            <person name="Jogler C."/>
        </authorList>
    </citation>
    <scope>NUCLEOTIDE SEQUENCE [LARGE SCALE GENOMIC DNA]</scope>
    <source>
        <strain evidence="2 3">Poly51</strain>
    </source>
</reference>
<name>A0A5C6E6P8_9BACT</name>
<gene>
    <name evidence="2" type="primary">aguA_3</name>
    <name evidence="2" type="ORF">Poly51_62480</name>
</gene>
<evidence type="ECO:0000256" key="1">
    <source>
        <dbReference type="ARBA" id="ARBA00022801"/>
    </source>
</evidence>
<comment type="caution">
    <text evidence="2">The sequence shown here is derived from an EMBL/GenBank/DDBJ whole genome shotgun (WGS) entry which is preliminary data.</text>
</comment>
<evidence type="ECO:0000313" key="3">
    <source>
        <dbReference type="Proteomes" id="UP000318288"/>
    </source>
</evidence>
<dbReference type="PANTHER" id="PTHR31377">
    <property type="entry name" value="AGMATINE DEIMINASE-RELATED"/>
    <property type="match status" value="1"/>
</dbReference>
<accession>A0A5C6E6P8</accession>